<evidence type="ECO:0000313" key="2">
    <source>
        <dbReference type="Proteomes" id="UP000036513"/>
    </source>
</evidence>
<sequence precursor="true">MSQPAQSPSPWRTMSLGRLKWVAVVLVIGATAVFGGLDAADRVTPVAMGQSYDDGPLRITPRSASLPAEVTGLASLSGQCRFLTVDATVENVADRSVALPNALPVVGTDADCSGPRPSTISGVIGIQGIPAYFKSALRIRDGQAMPTVEPGFTTDYRFVWAVPAADLARHPQITARMPAMSEFVSTFRIAEDFGADDDTYGEVDLTPEVNR</sequence>
<dbReference type="Proteomes" id="UP000036513">
    <property type="component" value="Unassembled WGS sequence"/>
</dbReference>
<dbReference type="SMR" id="A0A0J6W2T5"/>
<dbReference type="EMBL" id="JYNL01000023">
    <property type="protein sequence ID" value="KMO76714.1"/>
    <property type="molecule type" value="Genomic_DNA"/>
</dbReference>
<comment type="caution">
    <text evidence="1">The sequence shown here is derived from an EMBL/GenBank/DDBJ whole genome shotgun (WGS) entry which is preliminary data.</text>
</comment>
<protein>
    <recommendedName>
        <fullName evidence="3">Telomeric repeat-binding factor 2</fullName>
    </recommendedName>
</protein>
<proteinExistence type="predicted"/>
<reference evidence="1 2" key="1">
    <citation type="journal article" date="2015" name="Genome Biol. Evol.">
        <title>Characterization of Three Mycobacterium spp. with Potential Use in Bioremediation by Genome Sequencing and Comparative Genomics.</title>
        <authorList>
            <person name="Das S."/>
            <person name="Pettersson B.M."/>
            <person name="Behra P.R."/>
            <person name="Ramesh M."/>
            <person name="Dasgupta S."/>
            <person name="Bhattacharya A."/>
            <person name="Kirsebom L.A."/>
        </authorList>
    </citation>
    <scope>NUCLEOTIDE SEQUENCE [LARGE SCALE GENOMIC DNA]</scope>
    <source>
        <strain evidence="1 2">DSM 43826</strain>
    </source>
</reference>
<organism evidence="1 2">
    <name type="scientific">Mycolicibacterium chlorophenolicum</name>
    <dbReference type="NCBI Taxonomy" id="37916"/>
    <lineage>
        <taxon>Bacteria</taxon>
        <taxon>Bacillati</taxon>
        <taxon>Actinomycetota</taxon>
        <taxon>Actinomycetes</taxon>
        <taxon>Mycobacteriales</taxon>
        <taxon>Mycobacteriaceae</taxon>
        <taxon>Mycolicibacterium</taxon>
    </lineage>
</organism>
<keyword evidence="2" id="KW-1185">Reference proteome</keyword>
<name>A0A0J6W2T5_9MYCO</name>
<evidence type="ECO:0008006" key="3">
    <source>
        <dbReference type="Google" id="ProtNLM"/>
    </source>
</evidence>
<accession>A0A0J6W2T5</accession>
<dbReference type="STRING" id="37916.MCHLDSM_02863"/>
<evidence type="ECO:0000313" key="1">
    <source>
        <dbReference type="EMBL" id="KMO76714.1"/>
    </source>
</evidence>
<dbReference type="PATRIC" id="fig|37916.4.peg.2787"/>
<dbReference type="RefSeq" id="WP_048470454.1">
    <property type="nucleotide sequence ID" value="NZ_JYNL01000023.1"/>
</dbReference>
<gene>
    <name evidence="1" type="ORF">MCHLDSM_02863</name>
</gene>
<dbReference type="AlphaFoldDB" id="A0A0J6W2T5"/>